<geneLocation type="plasmid" evidence="1 2">
    <name>unnamed1</name>
</geneLocation>
<accession>A0A2Z4JEZ9</accession>
<name>A0A2Z4JEZ9_9ACTN</name>
<dbReference type="KEGG" id="scad:DN051_44575"/>
<dbReference type="EMBL" id="CP030074">
    <property type="protein sequence ID" value="AWW43581.1"/>
    <property type="molecule type" value="Genomic_DNA"/>
</dbReference>
<reference evidence="2" key="1">
    <citation type="submission" date="2018-06" db="EMBL/GenBank/DDBJ databases">
        <authorList>
            <person name="Li K."/>
        </authorList>
    </citation>
    <scope>NUCLEOTIDE SEQUENCE [LARGE SCALE GENOMIC DNA]</scope>
    <source>
        <strain evidence="2">ZFG47</strain>
        <plasmid evidence="2">unnamed1</plasmid>
    </source>
</reference>
<dbReference type="AlphaFoldDB" id="A0A2Z4JEZ9"/>
<protein>
    <submittedName>
        <fullName evidence="1">Uncharacterized protein</fullName>
    </submittedName>
</protein>
<gene>
    <name evidence="1" type="ORF">DN051_44575</name>
</gene>
<organism evidence="1 2">
    <name type="scientific">Streptomyces cadmiisoli</name>
    <dbReference type="NCBI Taxonomy" id="2184053"/>
    <lineage>
        <taxon>Bacteria</taxon>
        <taxon>Bacillati</taxon>
        <taxon>Actinomycetota</taxon>
        <taxon>Actinomycetes</taxon>
        <taxon>Kitasatosporales</taxon>
        <taxon>Streptomycetaceae</taxon>
        <taxon>Streptomyces</taxon>
        <taxon>Streptomyces aurantiacus group</taxon>
    </lineage>
</organism>
<proteinExistence type="predicted"/>
<sequence>MQSLGMWEDFVEECEIGYASDLSEYLNDLSVRQLLQKVLDDAEAKRTETYLPFAQRVRRIYERFHEVVNEGPEVRPRSECWWDRRLPATGAAEFVADVWERYAVDLRTADS</sequence>
<dbReference type="Proteomes" id="UP000249616">
    <property type="component" value="Plasmid unnamed1"/>
</dbReference>
<keyword evidence="2" id="KW-1185">Reference proteome</keyword>
<evidence type="ECO:0000313" key="2">
    <source>
        <dbReference type="Proteomes" id="UP000249616"/>
    </source>
</evidence>
<keyword evidence="1" id="KW-0614">Plasmid</keyword>
<evidence type="ECO:0000313" key="1">
    <source>
        <dbReference type="EMBL" id="AWW43581.1"/>
    </source>
</evidence>